<dbReference type="NCBIfam" id="NF041646">
    <property type="entry name" value="VC0807_fam"/>
    <property type="match status" value="1"/>
</dbReference>
<organism evidence="2 3">
    <name type="scientific">Tigheibacillus halophilus</name>
    <dbReference type="NCBI Taxonomy" id="361280"/>
    <lineage>
        <taxon>Bacteria</taxon>
        <taxon>Bacillati</taxon>
        <taxon>Bacillota</taxon>
        <taxon>Bacilli</taxon>
        <taxon>Bacillales</taxon>
        <taxon>Bacillaceae</taxon>
        <taxon>Tigheibacillus</taxon>
    </lineage>
</organism>
<feature type="transmembrane region" description="Helical" evidence="1">
    <location>
        <begin position="63"/>
        <end position="82"/>
    </location>
</feature>
<proteinExistence type="predicted"/>
<reference evidence="2 3" key="1">
    <citation type="submission" date="2023-10" db="EMBL/GenBank/DDBJ databases">
        <title>Virgibacillus halophilus 5B73C genome.</title>
        <authorList>
            <person name="Miliotis G."/>
            <person name="Sengupta P."/>
            <person name="Hameed A."/>
            <person name="Chuvochina M."/>
            <person name="Mcdonagh F."/>
            <person name="Simpson A.C."/>
            <person name="Singh N.K."/>
            <person name="Rekha P.D."/>
            <person name="Raman K."/>
            <person name="Hugenholtz P."/>
            <person name="Venkateswaran K."/>
        </authorList>
    </citation>
    <scope>NUCLEOTIDE SEQUENCE [LARGE SCALE GENOMIC DNA]</scope>
    <source>
        <strain evidence="2 3">5B73C</strain>
    </source>
</reference>
<evidence type="ECO:0000256" key="1">
    <source>
        <dbReference type="SAM" id="Phobius"/>
    </source>
</evidence>
<dbReference type="EMBL" id="JAWDIP010000004">
    <property type="protein sequence ID" value="MDY0396646.1"/>
    <property type="molecule type" value="Genomic_DNA"/>
</dbReference>
<keyword evidence="3" id="KW-1185">Reference proteome</keyword>
<feature type="transmembrane region" description="Helical" evidence="1">
    <location>
        <begin position="12"/>
        <end position="31"/>
    </location>
</feature>
<evidence type="ECO:0000313" key="2">
    <source>
        <dbReference type="EMBL" id="MDY0396646.1"/>
    </source>
</evidence>
<keyword evidence="1" id="KW-0812">Transmembrane</keyword>
<feature type="transmembrane region" description="Helical" evidence="1">
    <location>
        <begin position="37"/>
        <end position="56"/>
    </location>
</feature>
<gene>
    <name evidence="2" type="ORF">RWE15_22985</name>
</gene>
<feature type="transmembrane region" description="Helical" evidence="1">
    <location>
        <begin position="179"/>
        <end position="199"/>
    </location>
</feature>
<sequence>MEKKNSKGKTLVLMDIIFYAAVPFIIWKYGRDIFGDYAAMLISTVPGFIYTCYRFYVEKQFNIAGLFILGSLVVGTVVDLLSGGAEQMLWNGIYLSLVFVFIHFIALIIKRPLALYFAVDFVYLQGHARKDSTWLFYQEGIFKWFQFIQLGFIVRGLFLAGLNTLLLQKYGIDGYDKMLIYRQIAGWFFSILITGLFIYTNIPIKRFLDEQVENREGNEKATFSGDF</sequence>
<dbReference type="RefSeq" id="WP_390353653.1">
    <property type="nucleotide sequence ID" value="NZ_JBHUIZ010000003.1"/>
</dbReference>
<name>A0ABU5CBD6_9BACI</name>
<keyword evidence="1" id="KW-1133">Transmembrane helix</keyword>
<protein>
    <submittedName>
        <fullName evidence="2">VC0807 family protein</fullName>
    </submittedName>
</protein>
<accession>A0ABU5CBD6</accession>
<comment type="caution">
    <text evidence="2">The sequence shown here is derived from an EMBL/GenBank/DDBJ whole genome shotgun (WGS) entry which is preliminary data.</text>
</comment>
<feature type="transmembrane region" description="Helical" evidence="1">
    <location>
        <begin position="147"/>
        <end position="167"/>
    </location>
</feature>
<dbReference type="Proteomes" id="UP001281447">
    <property type="component" value="Unassembled WGS sequence"/>
</dbReference>
<evidence type="ECO:0000313" key="3">
    <source>
        <dbReference type="Proteomes" id="UP001281447"/>
    </source>
</evidence>
<feature type="transmembrane region" description="Helical" evidence="1">
    <location>
        <begin position="88"/>
        <end position="109"/>
    </location>
</feature>
<keyword evidence="1" id="KW-0472">Membrane</keyword>